<evidence type="ECO:0000313" key="4">
    <source>
        <dbReference type="Proteomes" id="UP000323000"/>
    </source>
</evidence>
<dbReference type="PANTHER" id="PTHR31286:SF167">
    <property type="entry name" value="OS09G0268800 PROTEIN"/>
    <property type="match status" value="1"/>
</dbReference>
<dbReference type="Pfam" id="PF14392">
    <property type="entry name" value="zf-CCHC_4"/>
    <property type="match status" value="1"/>
</dbReference>
<dbReference type="PANTHER" id="PTHR31286">
    <property type="entry name" value="GLYCINE-RICH CELL WALL STRUCTURAL PROTEIN 1.8-LIKE"/>
    <property type="match status" value="1"/>
</dbReference>
<keyword evidence="4" id="KW-1185">Reference proteome</keyword>
<dbReference type="AlphaFoldDB" id="A0A5C7IL95"/>
<feature type="region of interest" description="Disordered" evidence="1">
    <location>
        <begin position="294"/>
        <end position="328"/>
    </location>
</feature>
<feature type="region of interest" description="Disordered" evidence="1">
    <location>
        <begin position="237"/>
        <end position="258"/>
    </location>
</feature>
<organism evidence="3 4">
    <name type="scientific">Acer yangbiense</name>
    <dbReference type="NCBI Taxonomy" id="1000413"/>
    <lineage>
        <taxon>Eukaryota</taxon>
        <taxon>Viridiplantae</taxon>
        <taxon>Streptophyta</taxon>
        <taxon>Embryophyta</taxon>
        <taxon>Tracheophyta</taxon>
        <taxon>Spermatophyta</taxon>
        <taxon>Magnoliopsida</taxon>
        <taxon>eudicotyledons</taxon>
        <taxon>Gunneridae</taxon>
        <taxon>Pentapetalae</taxon>
        <taxon>rosids</taxon>
        <taxon>malvids</taxon>
        <taxon>Sapindales</taxon>
        <taxon>Sapindaceae</taxon>
        <taxon>Hippocastanoideae</taxon>
        <taxon>Acereae</taxon>
        <taxon>Acer</taxon>
    </lineage>
</organism>
<dbReference type="OrthoDB" id="1750606at2759"/>
<proteinExistence type="predicted"/>
<dbReference type="EMBL" id="VAHF01000002">
    <property type="protein sequence ID" value="TXG69859.1"/>
    <property type="molecule type" value="Genomic_DNA"/>
</dbReference>
<comment type="caution">
    <text evidence="3">The sequence shown here is derived from an EMBL/GenBank/DDBJ whole genome shotgun (WGS) entry which is preliminary data.</text>
</comment>
<feature type="compositionally biased region" description="Polar residues" evidence="1">
    <location>
        <begin position="242"/>
        <end position="251"/>
    </location>
</feature>
<evidence type="ECO:0000256" key="1">
    <source>
        <dbReference type="SAM" id="MobiDB-lite"/>
    </source>
</evidence>
<dbReference type="InterPro" id="IPR025836">
    <property type="entry name" value="Zn_knuckle_CX2CX4HX4C"/>
</dbReference>
<feature type="domain" description="Zinc knuckle CX2CX4HX4C" evidence="2">
    <location>
        <begin position="79"/>
        <end position="127"/>
    </location>
</feature>
<dbReference type="InterPro" id="IPR040256">
    <property type="entry name" value="At4g02000-like"/>
</dbReference>
<gene>
    <name evidence="3" type="ORF">EZV62_004794</name>
</gene>
<sequence>MINSEIAKLYENLSIADEDGVVHEMAEDAQIDGEAEVNHCLVGKVLSGKRVNIEAFRTLIEQLWSPFGAGKFMRVKVQLDIQKPLKRWLCLKLDKSDNIVVVWLRYERLLEFCYACGKIRHGIKECLDTEARNEALAGKTTKFGSWMRASVPETKEQKQKQISSSSAATQLKMTNEPNTKTLAIRSGLGPQVMTGPPSSDPGVGELKPTNGLRKEDVKAHSKQGLITYEPNESLSKKIPSDITASSPTQPVCSDMIISPKKKPNRKWKRLAREGVAQQLPGLISSPIQRVLALGKTGKKTTKGKSISPPGPKISGRIAKVKSPAKNGR</sequence>
<reference evidence="4" key="1">
    <citation type="journal article" date="2019" name="Gigascience">
        <title>De novo genome assembly of the endangered Acer yangbiense, a plant species with extremely small populations endemic to Yunnan Province, China.</title>
        <authorList>
            <person name="Yang J."/>
            <person name="Wariss H.M."/>
            <person name="Tao L."/>
            <person name="Zhang R."/>
            <person name="Yun Q."/>
            <person name="Hollingsworth P."/>
            <person name="Dao Z."/>
            <person name="Luo G."/>
            <person name="Guo H."/>
            <person name="Ma Y."/>
            <person name="Sun W."/>
        </authorList>
    </citation>
    <scope>NUCLEOTIDE SEQUENCE [LARGE SCALE GENOMIC DNA]</scope>
    <source>
        <strain evidence="4">cv. Malutang</strain>
    </source>
</reference>
<feature type="region of interest" description="Disordered" evidence="1">
    <location>
        <begin position="189"/>
        <end position="220"/>
    </location>
</feature>
<protein>
    <recommendedName>
        <fullName evidence="2">Zinc knuckle CX2CX4HX4C domain-containing protein</fullName>
    </recommendedName>
</protein>
<evidence type="ECO:0000313" key="3">
    <source>
        <dbReference type="EMBL" id="TXG69859.1"/>
    </source>
</evidence>
<evidence type="ECO:0000259" key="2">
    <source>
        <dbReference type="Pfam" id="PF14392"/>
    </source>
</evidence>
<dbReference type="Proteomes" id="UP000323000">
    <property type="component" value="Chromosome 2"/>
</dbReference>
<accession>A0A5C7IL95</accession>
<name>A0A5C7IL95_9ROSI</name>